<protein>
    <submittedName>
        <fullName evidence="1">Uncharacterized protein</fullName>
    </submittedName>
</protein>
<gene>
    <name evidence="1" type="ORF">NDU88_004031</name>
</gene>
<keyword evidence="2" id="KW-1185">Reference proteome</keyword>
<dbReference type="AlphaFoldDB" id="A0AAV7V396"/>
<dbReference type="Proteomes" id="UP001066276">
    <property type="component" value="Chromosome 2_2"/>
</dbReference>
<name>A0AAV7V396_PLEWA</name>
<sequence length="152" mass="16887">MESVERELTGEDMSALVKKQIDKEKRAGQEVETDERKVVKTDWRSNSREKGTRISGIVVNCCDIDKTFADGIHCDDAMVGIIDVVVVETDVDITVDIDNGRRSGDTTLRTLRLFCLVVFPTTAPGPQREWNTVSSGKLLSLLSKLKYLQSPG</sequence>
<comment type="caution">
    <text evidence="1">The sequence shown here is derived from an EMBL/GenBank/DDBJ whole genome shotgun (WGS) entry which is preliminary data.</text>
</comment>
<organism evidence="1 2">
    <name type="scientific">Pleurodeles waltl</name>
    <name type="common">Iberian ribbed newt</name>
    <dbReference type="NCBI Taxonomy" id="8319"/>
    <lineage>
        <taxon>Eukaryota</taxon>
        <taxon>Metazoa</taxon>
        <taxon>Chordata</taxon>
        <taxon>Craniata</taxon>
        <taxon>Vertebrata</taxon>
        <taxon>Euteleostomi</taxon>
        <taxon>Amphibia</taxon>
        <taxon>Batrachia</taxon>
        <taxon>Caudata</taxon>
        <taxon>Salamandroidea</taxon>
        <taxon>Salamandridae</taxon>
        <taxon>Pleurodelinae</taxon>
        <taxon>Pleurodeles</taxon>
    </lineage>
</organism>
<dbReference type="EMBL" id="JANPWB010000004">
    <property type="protein sequence ID" value="KAJ1194745.1"/>
    <property type="molecule type" value="Genomic_DNA"/>
</dbReference>
<evidence type="ECO:0000313" key="1">
    <source>
        <dbReference type="EMBL" id="KAJ1194745.1"/>
    </source>
</evidence>
<proteinExistence type="predicted"/>
<reference evidence="1" key="1">
    <citation type="journal article" date="2022" name="bioRxiv">
        <title>Sequencing and chromosome-scale assembly of the giantPleurodeles waltlgenome.</title>
        <authorList>
            <person name="Brown T."/>
            <person name="Elewa A."/>
            <person name="Iarovenko S."/>
            <person name="Subramanian E."/>
            <person name="Araus A.J."/>
            <person name="Petzold A."/>
            <person name="Susuki M."/>
            <person name="Suzuki K.-i.T."/>
            <person name="Hayashi T."/>
            <person name="Toyoda A."/>
            <person name="Oliveira C."/>
            <person name="Osipova E."/>
            <person name="Leigh N.D."/>
            <person name="Simon A."/>
            <person name="Yun M.H."/>
        </authorList>
    </citation>
    <scope>NUCLEOTIDE SEQUENCE</scope>
    <source>
        <strain evidence="1">20211129_DDA</strain>
        <tissue evidence="1">Liver</tissue>
    </source>
</reference>
<accession>A0AAV7V396</accession>
<evidence type="ECO:0000313" key="2">
    <source>
        <dbReference type="Proteomes" id="UP001066276"/>
    </source>
</evidence>